<feature type="compositionally biased region" description="Low complexity" evidence="3">
    <location>
        <begin position="283"/>
        <end position="305"/>
    </location>
</feature>
<evidence type="ECO:0000256" key="2">
    <source>
        <dbReference type="ARBA" id="ARBA00023134"/>
    </source>
</evidence>
<keyword evidence="4" id="KW-1185">Reference proteome</keyword>
<gene>
    <name evidence="5" type="primary">LOC105849770</name>
</gene>
<protein>
    <submittedName>
        <fullName evidence="5">GTP-binding protein Di-Ras1</fullName>
    </submittedName>
</protein>
<dbReference type="GeneID" id="105849770"/>
<dbReference type="Proteomes" id="UP001652625">
    <property type="component" value="Chromosome 01"/>
</dbReference>
<dbReference type="SUPFAM" id="SSF52540">
    <property type="entry name" value="P-loop containing nucleoside triphosphate hydrolases"/>
    <property type="match status" value="1"/>
</dbReference>
<dbReference type="InterPro" id="IPR027417">
    <property type="entry name" value="P-loop_NTPase"/>
</dbReference>
<reference evidence="4" key="1">
    <citation type="submission" date="2025-05" db="UniProtKB">
        <authorList>
            <consortium name="RefSeq"/>
        </authorList>
    </citation>
    <scope>NUCLEOTIDE SEQUENCE [LARGE SCALE GENOMIC DNA]</scope>
</reference>
<organism evidence="4 5">
    <name type="scientific">Hydra vulgaris</name>
    <name type="common">Hydra</name>
    <name type="synonym">Hydra attenuata</name>
    <dbReference type="NCBI Taxonomy" id="6087"/>
    <lineage>
        <taxon>Eukaryota</taxon>
        <taxon>Metazoa</taxon>
        <taxon>Cnidaria</taxon>
        <taxon>Hydrozoa</taxon>
        <taxon>Hydroidolina</taxon>
        <taxon>Anthoathecata</taxon>
        <taxon>Aplanulata</taxon>
        <taxon>Hydridae</taxon>
        <taxon>Hydra</taxon>
    </lineage>
</organism>
<dbReference type="InterPro" id="IPR001806">
    <property type="entry name" value="Small_GTPase"/>
</dbReference>
<keyword evidence="2" id="KW-0342">GTP-binding</keyword>
<evidence type="ECO:0000313" key="4">
    <source>
        <dbReference type="Proteomes" id="UP001652625"/>
    </source>
</evidence>
<name>A0ABM4B5D3_HYDVU</name>
<keyword evidence="1" id="KW-0547">Nucleotide-binding</keyword>
<dbReference type="SMART" id="SM00174">
    <property type="entry name" value="RHO"/>
    <property type="match status" value="1"/>
</dbReference>
<reference evidence="5" key="2">
    <citation type="submission" date="2025-08" db="UniProtKB">
        <authorList>
            <consortium name="RefSeq"/>
        </authorList>
    </citation>
    <scope>IDENTIFICATION</scope>
</reference>
<dbReference type="PANTHER" id="PTHR24070">
    <property type="entry name" value="RAS, DI-RAS, AND RHEB FAMILY MEMBERS OF SMALL GTPASE SUPERFAMILY"/>
    <property type="match status" value="1"/>
</dbReference>
<dbReference type="InterPro" id="IPR005225">
    <property type="entry name" value="Small_GTP-bd"/>
</dbReference>
<dbReference type="SMART" id="SM00175">
    <property type="entry name" value="RAB"/>
    <property type="match status" value="1"/>
</dbReference>
<dbReference type="Gene3D" id="3.40.50.300">
    <property type="entry name" value="P-loop containing nucleotide triphosphate hydrolases"/>
    <property type="match status" value="1"/>
</dbReference>
<evidence type="ECO:0000256" key="1">
    <source>
        <dbReference type="ARBA" id="ARBA00022741"/>
    </source>
</evidence>
<feature type="region of interest" description="Disordered" evidence="3">
    <location>
        <begin position="283"/>
        <end position="328"/>
    </location>
</feature>
<sequence length="347" mass="39227">MSKLENKSAYVFDYRITFLGEDRVGKSTLINQIVKNTFIEQYTPTVSNHITHIVELEGHAHVCLLTDTAGVDDFPAMRKLAISKGNAFVVVYSVDNRNSFRKAKRLLREIKYLKNSSEETRVVLVGNKRDLTRAVSFEEGLDYSKRLEEEDFVSAFVESCAKESESSENILNTILHLYSLPKDNKNIQNSYPFNKIRHQGSLKSLVSLIHENSKKNLSTVNSGSDNEELYVTDEKSCEVLRKRSMSEIVSNSDIDSQRISKLKFFRRGSSSQKFFSVFHISSHSLNKSPSSSSLSSQESSGPRESVFITLSERNSLKPKQKKSVAKKVSNSIRNLTSKITLTMSKQA</sequence>
<accession>A0ABM4B5D3</accession>
<dbReference type="PROSITE" id="PS51419">
    <property type="entry name" value="RAB"/>
    <property type="match status" value="1"/>
</dbReference>
<dbReference type="PROSITE" id="PS51420">
    <property type="entry name" value="RHO"/>
    <property type="match status" value="1"/>
</dbReference>
<dbReference type="PROSITE" id="PS51421">
    <property type="entry name" value="RAS"/>
    <property type="match status" value="1"/>
</dbReference>
<dbReference type="Pfam" id="PF00071">
    <property type="entry name" value="Ras"/>
    <property type="match status" value="1"/>
</dbReference>
<feature type="compositionally biased region" description="Basic residues" evidence="3">
    <location>
        <begin position="316"/>
        <end position="325"/>
    </location>
</feature>
<dbReference type="PRINTS" id="PR00449">
    <property type="entry name" value="RASTRNSFRMNG"/>
</dbReference>
<evidence type="ECO:0000256" key="3">
    <source>
        <dbReference type="SAM" id="MobiDB-lite"/>
    </source>
</evidence>
<proteinExistence type="predicted"/>
<evidence type="ECO:0000313" key="5">
    <source>
        <dbReference type="RefSeq" id="XP_065644048.1"/>
    </source>
</evidence>
<dbReference type="RefSeq" id="XP_065644048.1">
    <property type="nucleotide sequence ID" value="XM_065787976.1"/>
</dbReference>
<dbReference type="InterPro" id="IPR020849">
    <property type="entry name" value="Small_GTPase_Ras-type"/>
</dbReference>
<dbReference type="NCBIfam" id="TIGR00231">
    <property type="entry name" value="small_GTP"/>
    <property type="match status" value="1"/>
</dbReference>
<dbReference type="SMART" id="SM00173">
    <property type="entry name" value="RAS"/>
    <property type="match status" value="1"/>
</dbReference>